<sequence>MPRRCVICGAGQSLSVSVFSFPTSPHQRAAWIQAIQRVKPDFYEAQNVNDGGRMRNGVCEKHFLAGEVSRGKKSRLHREAVPSVAIPNRKISNINSNKHTEKGHLYTEHQHILSSRTQKELLDRRILLEQYNQNEDFRKDKFGINSTKNSQHDETEHVVNACEKEICLVCGKSGNSEKYVIQSNLKNVDSIVTLKVCQILEKPKNIVLSVSIKICSRCIKLIDEVKELEEELRERKNKIRLMFDETVKENISIVESFTTNCNTKEKFLNKPDDILGTITSKEVIKNTDEDIEMKSNYNITDANKSFCCIYCQLSFSDFSQLVNHLKEHTNRSTLGTLKINSKMEPTFSAHHKVLTGEYSCEECGKSFFCKQTLLSHSSSHHKGSDCTICGRLLTTKARLKAHMFKFHGIGEEQSKQFNCTECGKSFGTKAGLRYHSNVVHQVGSKYVCEHCNKVFFYHVPYKSHLLYAHGEKKIVCETCGEMFFTVSKLNTHINAVHRNAQTWSCDECSQKFTTSTAYRHHMHVKHQKEKHMCDHCSSEFKKKSSLYIHLWKHNVFICRLCRINFSNLEVFKNHMAEFHGKDISIKLKKQHSVVTPKSKKALRTVKVHVNKTENTQPSYLQERETSVMINDLLMTSGETYDNTELQEFAMDSDKDLDKEQYHSHDSLKVKTLNIIETEEELPSVEEFGQVESLNMKSSHDDSMELNPEVSLINVQILGELNDISQSSSHLEDLEIPENNSLGESIISDTNTRSMMTDEDGRLSRQEELLVQERLVAHLSVDNNHHPHLSGEELAANSADTLEPTRNLEEGTVSPLGSVHHLQPISDMEPVVQCIEPVHHMETVSDDMEPIVNLEPVQRLNSMGHLDSVNHLDTVSHLEGNEEDICSLPVMISQIDEHVSDQMVSHINANIEKMRHNVQSVDGMTDNLVNQVDRMQSVSRMVDDVGAMVEEVEDIVKDPFSVTLVYIAAPNEE</sequence>
<keyword evidence="4" id="KW-0677">Repeat</keyword>
<dbReference type="InterPro" id="IPR013087">
    <property type="entry name" value="Znf_C2H2_type"/>
</dbReference>
<dbReference type="SUPFAM" id="SSF57667">
    <property type="entry name" value="beta-beta-alpha zinc fingers"/>
    <property type="match status" value="4"/>
</dbReference>
<name>A0AAV2PPR3_MEGNR</name>
<feature type="domain" description="C2H2-type" evidence="12">
    <location>
        <begin position="503"/>
        <end position="531"/>
    </location>
</feature>
<feature type="non-terminal residue" evidence="14">
    <location>
        <position position="972"/>
    </location>
</feature>
<dbReference type="SMART" id="SM00355">
    <property type="entry name" value="ZnF_C2H2"/>
    <property type="match status" value="9"/>
</dbReference>
<dbReference type="PANTHER" id="PTHR24409:SF331">
    <property type="entry name" value="ZINC FINGER PROTEIN 322A"/>
    <property type="match status" value="1"/>
</dbReference>
<evidence type="ECO:0000256" key="6">
    <source>
        <dbReference type="ARBA" id="ARBA00022833"/>
    </source>
</evidence>
<dbReference type="SUPFAM" id="SSF57716">
    <property type="entry name" value="Glucocorticoid receptor-like (DNA-binding domain)"/>
    <property type="match status" value="1"/>
</dbReference>
<comment type="subcellular location">
    <subcellularLocation>
        <location evidence="1">Nucleus</location>
    </subcellularLocation>
</comment>
<dbReference type="SMART" id="SM00980">
    <property type="entry name" value="THAP"/>
    <property type="match status" value="1"/>
</dbReference>
<evidence type="ECO:0000256" key="2">
    <source>
        <dbReference type="ARBA" id="ARBA00006991"/>
    </source>
</evidence>
<feature type="domain" description="C2H2-type" evidence="12">
    <location>
        <begin position="531"/>
        <end position="553"/>
    </location>
</feature>
<keyword evidence="8" id="KW-0539">Nucleus</keyword>
<feature type="coiled-coil region" evidence="11">
    <location>
        <begin position="218"/>
        <end position="245"/>
    </location>
</feature>
<dbReference type="PROSITE" id="PS00028">
    <property type="entry name" value="ZINC_FINGER_C2H2_1"/>
    <property type="match status" value="8"/>
</dbReference>
<gene>
    <name evidence="14" type="ORF">MNOR_LOCUS3156</name>
</gene>
<evidence type="ECO:0000259" key="12">
    <source>
        <dbReference type="PROSITE" id="PS50157"/>
    </source>
</evidence>
<evidence type="ECO:0000256" key="5">
    <source>
        <dbReference type="ARBA" id="ARBA00022771"/>
    </source>
</evidence>
<feature type="domain" description="C2H2-type" evidence="12">
    <location>
        <begin position="417"/>
        <end position="440"/>
    </location>
</feature>
<dbReference type="Proteomes" id="UP001497623">
    <property type="component" value="Unassembled WGS sequence"/>
</dbReference>
<feature type="domain" description="C2H2-type" evidence="12">
    <location>
        <begin position="358"/>
        <end position="386"/>
    </location>
</feature>
<dbReference type="PANTHER" id="PTHR24409">
    <property type="entry name" value="ZINC FINGER PROTEIN 142"/>
    <property type="match status" value="1"/>
</dbReference>
<feature type="domain" description="C2H2-type" evidence="12">
    <location>
        <begin position="446"/>
        <end position="474"/>
    </location>
</feature>
<evidence type="ECO:0000256" key="3">
    <source>
        <dbReference type="ARBA" id="ARBA00022723"/>
    </source>
</evidence>
<evidence type="ECO:0000256" key="7">
    <source>
        <dbReference type="ARBA" id="ARBA00023125"/>
    </source>
</evidence>
<organism evidence="14 15">
    <name type="scientific">Meganyctiphanes norvegica</name>
    <name type="common">Northern krill</name>
    <name type="synonym">Thysanopoda norvegica</name>
    <dbReference type="NCBI Taxonomy" id="48144"/>
    <lineage>
        <taxon>Eukaryota</taxon>
        <taxon>Metazoa</taxon>
        <taxon>Ecdysozoa</taxon>
        <taxon>Arthropoda</taxon>
        <taxon>Crustacea</taxon>
        <taxon>Multicrustacea</taxon>
        <taxon>Malacostraca</taxon>
        <taxon>Eumalacostraca</taxon>
        <taxon>Eucarida</taxon>
        <taxon>Euphausiacea</taxon>
        <taxon>Euphausiidae</taxon>
        <taxon>Meganyctiphanes</taxon>
    </lineage>
</organism>
<dbReference type="InterPro" id="IPR006612">
    <property type="entry name" value="THAP_Znf"/>
</dbReference>
<feature type="domain" description="C2H2-type" evidence="12">
    <location>
        <begin position="306"/>
        <end position="333"/>
    </location>
</feature>
<evidence type="ECO:0000313" key="15">
    <source>
        <dbReference type="Proteomes" id="UP001497623"/>
    </source>
</evidence>
<keyword evidence="11" id="KW-0175">Coiled coil</keyword>
<comment type="caution">
    <text evidence="14">The sequence shown here is derived from an EMBL/GenBank/DDBJ whole genome shotgun (WGS) entry which is preliminary data.</text>
</comment>
<feature type="domain" description="C2H2-type" evidence="12">
    <location>
        <begin position="474"/>
        <end position="502"/>
    </location>
</feature>
<evidence type="ECO:0000259" key="13">
    <source>
        <dbReference type="PROSITE" id="PS50950"/>
    </source>
</evidence>
<reference evidence="14 15" key="1">
    <citation type="submission" date="2024-05" db="EMBL/GenBank/DDBJ databases">
        <authorList>
            <person name="Wallberg A."/>
        </authorList>
    </citation>
    <scope>NUCLEOTIDE SEQUENCE [LARGE SCALE GENOMIC DNA]</scope>
</reference>
<evidence type="ECO:0000313" key="14">
    <source>
        <dbReference type="EMBL" id="CAL4063190.1"/>
    </source>
</evidence>
<dbReference type="PROSITE" id="PS50950">
    <property type="entry name" value="ZF_THAP"/>
    <property type="match status" value="1"/>
</dbReference>
<keyword evidence="6" id="KW-0862">Zinc</keyword>
<dbReference type="GO" id="GO:0008270">
    <property type="term" value="F:zinc ion binding"/>
    <property type="evidence" value="ECO:0007669"/>
    <property type="project" value="UniProtKB-KW"/>
</dbReference>
<evidence type="ECO:0000256" key="8">
    <source>
        <dbReference type="ARBA" id="ARBA00023242"/>
    </source>
</evidence>
<dbReference type="AlphaFoldDB" id="A0AAV2PPR3"/>
<protein>
    <submittedName>
        <fullName evidence="14">Uncharacterized protein</fullName>
    </submittedName>
</protein>
<dbReference type="Gene3D" id="3.30.160.60">
    <property type="entry name" value="Classic Zinc Finger"/>
    <property type="match status" value="4"/>
</dbReference>
<dbReference type="GO" id="GO:0005634">
    <property type="term" value="C:nucleus"/>
    <property type="evidence" value="ECO:0007669"/>
    <property type="project" value="UniProtKB-SubCell"/>
</dbReference>
<evidence type="ECO:0000256" key="10">
    <source>
        <dbReference type="PROSITE-ProRule" id="PRU00309"/>
    </source>
</evidence>
<proteinExistence type="inferred from homology"/>
<dbReference type="PROSITE" id="PS50157">
    <property type="entry name" value="ZINC_FINGER_C2H2_2"/>
    <property type="match status" value="7"/>
</dbReference>
<keyword evidence="3" id="KW-0479">Metal-binding</keyword>
<dbReference type="GO" id="GO:0000981">
    <property type="term" value="F:DNA-binding transcription factor activity, RNA polymerase II-specific"/>
    <property type="evidence" value="ECO:0007669"/>
    <property type="project" value="TreeGrafter"/>
</dbReference>
<keyword evidence="15" id="KW-1185">Reference proteome</keyword>
<dbReference type="GO" id="GO:0000977">
    <property type="term" value="F:RNA polymerase II transcription regulatory region sequence-specific DNA binding"/>
    <property type="evidence" value="ECO:0007669"/>
    <property type="project" value="TreeGrafter"/>
</dbReference>
<evidence type="ECO:0000256" key="1">
    <source>
        <dbReference type="ARBA" id="ARBA00004123"/>
    </source>
</evidence>
<evidence type="ECO:0000256" key="9">
    <source>
        <dbReference type="PROSITE-ProRule" id="PRU00042"/>
    </source>
</evidence>
<evidence type="ECO:0000256" key="11">
    <source>
        <dbReference type="SAM" id="Coils"/>
    </source>
</evidence>
<dbReference type="Pfam" id="PF00096">
    <property type="entry name" value="zf-C2H2"/>
    <property type="match status" value="1"/>
</dbReference>
<dbReference type="Pfam" id="PF05485">
    <property type="entry name" value="THAP"/>
    <property type="match status" value="1"/>
</dbReference>
<comment type="similarity">
    <text evidence="2">Belongs to the krueppel C2H2-type zinc-finger protein family.</text>
</comment>
<keyword evidence="5 9" id="KW-0863">Zinc-finger</keyword>
<evidence type="ECO:0000256" key="4">
    <source>
        <dbReference type="ARBA" id="ARBA00022737"/>
    </source>
</evidence>
<accession>A0AAV2PPR3</accession>
<feature type="domain" description="THAP-type" evidence="13">
    <location>
        <begin position="1"/>
        <end position="85"/>
    </location>
</feature>
<dbReference type="InterPro" id="IPR036236">
    <property type="entry name" value="Znf_C2H2_sf"/>
</dbReference>
<dbReference type="EMBL" id="CAXKWB010001044">
    <property type="protein sequence ID" value="CAL4063190.1"/>
    <property type="molecule type" value="Genomic_DNA"/>
</dbReference>
<keyword evidence="7 10" id="KW-0238">DNA-binding</keyword>